<evidence type="ECO:0000313" key="1">
    <source>
        <dbReference type="EMBL" id="BCF95398.1"/>
    </source>
</evidence>
<geneLocation type="plasmid" evidence="1 2">
    <name>PPGU16_p3</name>
</geneLocation>
<dbReference type="RefSeq" id="WP_180727818.1">
    <property type="nucleotide sequence ID" value="NZ_AP023178.1"/>
</dbReference>
<dbReference type="Proteomes" id="UP000510888">
    <property type="component" value="Plasmid PPGU16_p3"/>
</dbReference>
<sequence>MKNDRWYEIVEGMAHIYDAPTAQASVSLSIVQISDLAYYRRTFRLRKAQSA</sequence>
<evidence type="ECO:0000313" key="2">
    <source>
        <dbReference type="Proteomes" id="UP000510888"/>
    </source>
</evidence>
<keyword evidence="2" id="KW-1185">Reference proteome</keyword>
<gene>
    <name evidence="1" type="ORF">PPGU16_84650</name>
</gene>
<keyword evidence="1" id="KW-0614">Plasmid</keyword>
<reference evidence="1 2" key="1">
    <citation type="journal article" date="2020" name="Genes (Basel)">
        <title>Genomic Comparison of Insect Gut Symbionts from Divergent Burkholderia Subclades.</title>
        <authorList>
            <person name="Takeshita K."/>
            <person name="Kikuchi Y."/>
        </authorList>
    </citation>
    <scope>NUCLEOTIDE SEQUENCE [LARGE SCALE GENOMIC DNA]</scope>
    <source>
        <strain evidence="1 2">PGU16</strain>
        <plasmid evidence="1 2">PPGU16_p3</plasmid>
    </source>
</reference>
<dbReference type="KEGG" id="plad:PPGU16_84650"/>
<proteinExistence type="predicted"/>
<protein>
    <submittedName>
        <fullName evidence="1">Uncharacterized protein</fullName>
    </submittedName>
</protein>
<dbReference type="AlphaFoldDB" id="A0A7I8C5C7"/>
<name>A0A7I8C5C7_9BURK</name>
<dbReference type="EMBL" id="AP023178">
    <property type="protein sequence ID" value="BCF95398.1"/>
    <property type="molecule type" value="Genomic_DNA"/>
</dbReference>
<accession>A0A7I8C5C7</accession>
<organism evidence="1 2">
    <name type="scientific">Paraburkholderia largidicola</name>
    <dbReference type="NCBI Taxonomy" id="3014751"/>
    <lineage>
        <taxon>Bacteria</taxon>
        <taxon>Pseudomonadati</taxon>
        <taxon>Pseudomonadota</taxon>
        <taxon>Betaproteobacteria</taxon>
        <taxon>Burkholderiales</taxon>
        <taxon>Burkholderiaceae</taxon>
        <taxon>Paraburkholderia</taxon>
    </lineage>
</organism>